<dbReference type="PANTHER" id="PTHR43065">
    <property type="entry name" value="SENSOR HISTIDINE KINASE"/>
    <property type="match status" value="1"/>
</dbReference>
<dbReference type="SMART" id="SM00091">
    <property type="entry name" value="PAS"/>
    <property type="match status" value="1"/>
</dbReference>
<dbReference type="InterPro" id="IPR013767">
    <property type="entry name" value="PAS_fold"/>
</dbReference>
<evidence type="ECO:0000259" key="9">
    <source>
        <dbReference type="PROSITE" id="PS50112"/>
    </source>
</evidence>
<dbReference type="EMBL" id="CP000934">
    <property type="protein sequence ID" value="ACE85640.1"/>
    <property type="molecule type" value="Genomic_DNA"/>
</dbReference>
<evidence type="ECO:0000256" key="6">
    <source>
        <dbReference type="ARBA" id="ARBA00023012"/>
    </source>
</evidence>
<dbReference type="Gene3D" id="3.30.565.10">
    <property type="entry name" value="Histidine kinase-like ATPase, C-terminal domain"/>
    <property type="match status" value="1"/>
</dbReference>
<name>B3PH81_CELJU</name>
<reference evidence="10 11" key="1">
    <citation type="journal article" date="2008" name="J. Bacteriol.">
        <title>Insights into plant cell wall degradation from the genome sequence of the soil bacterium Cellvibrio japonicus.</title>
        <authorList>
            <person name="Deboy R.T."/>
            <person name="Mongodin E.F."/>
            <person name="Fouts D.E."/>
            <person name="Tailford L.E."/>
            <person name="Khouri H."/>
            <person name="Emerson J.B."/>
            <person name="Mohamoud Y."/>
            <person name="Watkins K."/>
            <person name="Henrissat B."/>
            <person name="Gilbert H.J."/>
            <person name="Nelson K.E."/>
        </authorList>
    </citation>
    <scope>NUCLEOTIDE SEQUENCE [LARGE SCALE GENOMIC DNA]</scope>
    <source>
        <strain evidence="10 11">Ueda107</strain>
    </source>
</reference>
<keyword evidence="5" id="KW-0067">ATP-binding</keyword>
<dbReference type="InterPro" id="IPR036890">
    <property type="entry name" value="HATPase_C_sf"/>
</dbReference>
<feature type="domain" description="Histidine kinase" evidence="8">
    <location>
        <begin position="254"/>
        <end position="485"/>
    </location>
</feature>
<dbReference type="HOGENOM" id="CLU_000445_114_39_6"/>
<dbReference type="eggNOG" id="COG5000">
    <property type="taxonomic scope" value="Bacteria"/>
</dbReference>
<evidence type="ECO:0000259" key="8">
    <source>
        <dbReference type="PROSITE" id="PS50109"/>
    </source>
</evidence>
<evidence type="ECO:0000256" key="7">
    <source>
        <dbReference type="SAM" id="Phobius"/>
    </source>
</evidence>
<evidence type="ECO:0000313" key="10">
    <source>
        <dbReference type="EMBL" id="ACE85640.1"/>
    </source>
</evidence>
<organism evidence="10 11">
    <name type="scientific">Cellvibrio japonicus (strain Ueda107)</name>
    <name type="common">Pseudomonas fluorescens subsp. cellulosa</name>
    <dbReference type="NCBI Taxonomy" id="498211"/>
    <lineage>
        <taxon>Bacteria</taxon>
        <taxon>Pseudomonadati</taxon>
        <taxon>Pseudomonadota</taxon>
        <taxon>Gammaproteobacteria</taxon>
        <taxon>Cellvibrionales</taxon>
        <taxon>Cellvibrionaceae</taxon>
        <taxon>Cellvibrio</taxon>
    </lineage>
</organism>
<keyword evidence="7" id="KW-0472">Membrane</keyword>
<keyword evidence="3" id="KW-0547">Nucleotide-binding</keyword>
<dbReference type="AlphaFoldDB" id="B3PH81"/>
<dbReference type="InterPro" id="IPR003594">
    <property type="entry name" value="HATPase_dom"/>
</dbReference>
<evidence type="ECO:0000256" key="3">
    <source>
        <dbReference type="ARBA" id="ARBA00022741"/>
    </source>
</evidence>
<feature type="domain" description="PAS" evidence="9">
    <location>
        <begin position="124"/>
        <end position="171"/>
    </location>
</feature>
<evidence type="ECO:0000256" key="5">
    <source>
        <dbReference type="ARBA" id="ARBA00022840"/>
    </source>
</evidence>
<dbReference type="GO" id="GO:0016301">
    <property type="term" value="F:kinase activity"/>
    <property type="evidence" value="ECO:0007669"/>
    <property type="project" value="UniProtKB-KW"/>
</dbReference>
<accession>B3PH81</accession>
<keyword evidence="7" id="KW-0812">Transmembrane</keyword>
<dbReference type="Pfam" id="PF02518">
    <property type="entry name" value="HATPase_c"/>
    <property type="match status" value="1"/>
</dbReference>
<evidence type="ECO:0000313" key="11">
    <source>
        <dbReference type="Proteomes" id="UP000001036"/>
    </source>
</evidence>
<keyword evidence="4 10" id="KW-0418">Kinase</keyword>
<evidence type="ECO:0000256" key="1">
    <source>
        <dbReference type="ARBA" id="ARBA00022553"/>
    </source>
</evidence>
<keyword evidence="1" id="KW-0597">Phosphoprotein</keyword>
<dbReference type="PANTHER" id="PTHR43065:SF10">
    <property type="entry name" value="PEROXIDE STRESS-ACTIVATED HISTIDINE KINASE MAK3"/>
    <property type="match status" value="1"/>
</dbReference>
<dbReference type="NCBIfam" id="TIGR00229">
    <property type="entry name" value="sensory_box"/>
    <property type="match status" value="1"/>
</dbReference>
<dbReference type="PROSITE" id="PS50112">
    <property type="entry name" value="PAS"/>
    <property type="match status" value="1"/>
</dbReference>
<proteinExistence type="predicted"/>
<dbReference type="GO" id="GO:0000160">
    <property type="term" value="P:phosphorelay signal transduction system"/>
    <property type="evidence" value="ECO:0007669"/>
    <property type="project" value="UniProtKB-KW"/>
</dbReference>
<dbReference type="InterPro" id="IPR005467">
    <property type="entry name" value="His_kinase_dom"/>
</dbReference>
<feature type="transmembrane region" description="Helical" evidence="7">
    <location>
        <begin position="69"/>
        <end position="87"/>
    </location>
</feature>
<dbReference type="KEGG" id="cja:CJA_0278"/>
<dbReference type="GO" id="GO:0005524">
    <property type="term" value="F:ATP binding"/>
    <property type="evidence" value="ECO:0007669"/>
    <property type="project" value="UniProtKB-KW"/>
</dbReference>
<keyword evidence="11" id="KW-1185">Reference proteome</keyword>
<dbReference type="Gene3D" id="1.10.287.130">
    <property type="match status" value="1"/>
</dbReference>
<dbReference type="CDD" id="cd00130">
    <property type="entry name" value="PAS"/>
    <property type="match status" value="1"/>
</dbReference>
<keyword evidence="2" id="KW-0808">Transferase</keyword>
<dbReference type="SUPFAM" id="SSF55874">
    <property type="entry name" value="ATPase domain of HSP90 chaperone/DNA topoisomerase II/histidine kinase"/>
    <property type="match status" value="1"/>
</dbReference>
<dbReference type="GO" id="GO:0006355">
    <property type="term" value="P:regulation of DNA-templated transcription"/>
    <property type="evidence" value="ECO:0007669"/>
    <property type="project" value="InterPro"/>
</dbReference>
<dbReference type="Gene3D" id="3.30.450.20">
    <property type="entry name" value="PAS domain"/>
    <property type="match status" value="1"/>
</dbReference>
<sequence length="485" mass="54707">MARLSARSLLQRLAAKPHLSSTREFPMKQLMALLALLSIHTHAQADMFAVFRNEDGSTRWQYVANTSAGILIITLAIVLGFLVRAHLRALRYNRALKDMKATLEERVVERTAQLQQSNENLHQREAYITGIVDSMPVMLIGLNKQLEITQWNRVAESITGRPIADVLGQNLWKAYSAITLTPEQVQQVLATKQTLQLKHHQRGQYSFDITVYALGEDNETGIVILVSDVTKQVNAETKLAERDKVSAMGELASAMAYDISLPINNIFSRVSSARQEIEAADLGEVKEFLLQEVETVRQSAHQATAIAHNLLDLARAHRDSKQPAAIAPIMDHAIELAGNLFTDSNGLSFKDINIHRQYADKLPLIPCFPAELQQVFVRVMRSAFYALNAYAQRDTFEPVIDLEISEFYETLWIKIHHNGKCLSAEEQLDIFQPYFSLTNHSSHTYPAEQRLSYSYFIITEHHRGQMAVTSTEENGTSFHIQLPMA</sequence>
<keyword evidence="6" id="KW-0902">Two-component regulatory system</keyword>
<dbReference type="InterPro" id="IPR000014">
    <property type="entry name" value="PAS"/>
</dbReference>
<dbReference type="InterPro" id="IPR035965">
    <property type="entry name" value="PAS-like_dom_sf"/>
</dbReference>
<dbReference type="Proteomes" id="UP000001036">
    <property type="component" value="Chromosome"/>
</dbReference>
<dbReference type="Pfam" id="PF00989">
    <property type="entry name" value="PAS"/>
    <property type="match status" value="1"/>
</dbReference>
<dbReference type="PROSITE" id="PS50109">
    <property type="entry name" value="HIS_KIN"/>
    <property type="match status" value="1"/>
</dbReference>
<gene>
    <name evidence="10" type="ordered locus">CJA_0278</name>
</gene>
<protein>
    <submittedName>
        <fullName evidence="10">Putative sensory box histidine kinase</fullName>
    </submittedName>
</protein>
<dbReference type="SUPFAM" id="SSF55785">
    <property type="entry name" value="PYP-like sensor domain (PAS domain)"/>
    <property type="match status" value="1"/>
</dbReference>
<evidence type="ECO:0000256" key="2">
    <source>
        <dbReference type="ARBA" id="ARBA00022679"/>
    </source>
</evidence>
<keyword evidence="7" id="KW-1133">Transmembrane helix</keyword>
<evidence type="ECO:0000256" key="4">
    <source>
        <dbReference type="ARBA" id="ARBA00022777"/>
    </source>
</evidence>
<dbReference type="STRING" id="498211.CJA_0278"/>